<dbReference type="InterPro" id="IPR025836">
    <property type="entry name" value="Zn_knuckle_CX2CX4HX4C"/>
</dbReference>
<feature type="compositionally biased region" description="Polar residues" evidence="1">
    <location>
        <begin position="457"/>
        <end position="475"/>
    </location>
</feature>
<dbReference type="EMBL" id="CACSLK010024787">
    <property type="protein sequence ID" value="CAA0824775.1"/>
    <property type="molecule type" value="Genomic_DNA"/>
</dbReference>
<protein>
    <recommendedName>
        <fullName evidence="6">CCHC-type domain-containing protein</fullName>
    </recommendedName>
</protein>
<dbReference type="AlphaFoldDB" id="A0A9N7RD17"/>
<dbReference type="InterPro" id="IPR040256">
    <property type="entry name" value="At4g02000-like"/>
</dbReference>
<comment type="caution">
    <text evidence="4">The sequence shown here is derived from an EMBL/GenBank/DDBJ whole genome shotgun (WGS) entry which is preliminary data.</text>
</comment>
<evidence type="ECO:0000313" key="5">
    <source>
        <dbReference type="Proteomes" id="UP001153555"/>
    </source>
</evidence>
<feature type="compositionally biased region" description="Low complexity" evidence="1">
    <location>
        <begin position="41"/>
        <end position="50"/>
    </location>
</feature>
<evidence type="ECO:0000313" key="4">
    <source>
        <dbReference type="EMBL" id="CAA0824775.1"/>
    </source>
</evidence>
<dbReference type="InterPro" id="IPR025558">
    <property type="entry name" value="DUF4283"/>
</dbReference>
<evidence type="ECO:0008006" key="6">
    <source>
        <dbReference type="Google" id="ProtNLM"/>
    </source>
</evidence>
<name>A0A9N7RD17_STRHE</name>
<proteinExistence type="predicted"/>
<feature type="region of interest" description="Disordered" evidence="1">
    <location>
        <begin position="457"/>
        <end position="532"/>
    </location>
</feature>
<dbReference type="Pfam" id="PF14392">
    <property type="entry name" value="zf-CCHC_4"/>
    <property type="match status" value="1"/>
</dbReference>
<dbReference type="Pfam" id="PF14111">
    <property type="entry name" value="DUF4283"/>
    <property type="match status" value="1"/>
</dbReference>
<feature type="compositionally biased region" description="Low complexity" evidence="1">
    <location>
        <begin position="510"/>
        <end position="523"/>
    </location>
</feature>
<organism evidence="4 5">
    <name type="scientific">Striga hermonthica</name>
    <name type="common">Purple witchweed</name>
    <name type="synonym">Buchnera hermonthica</name>
    <dbReference type="NCBI Taxonomy" id="68872"/>
    <lineage>
        <taxon>Eukaryota</taxon>
        <taxon>Viridiplantae</taxon>
        <taxon>Streptophyta</taxon>
        <taxon>Embryophyta</taxon>
        <taxon>Tracheophyta</taxon>
        <taxon>Spermatophyta</taxon>
        <taxon>Magnoliopsida</taxon>
        <taxon>eudicotyledons</taxon>
        <taxon>Gunneridae</taxon>
        <taxon>Pentapetalae</taxon>
        <taxon>asterids</taxon>
        <taxon>lamiids</taxon>
        <taxon>Lamiales</taxon>
        <taxon>Orobanchaceae</taxon>
        <taxon>Buchnereae</taxon>
        <taxon>Striga</taxon>
    </lineage>
</organism>
<sequence length="562" mass="62620">MIGHGYKNCQTKVEDVASNVLKLGQFGDWLRVSPSQLSSFKSSSQSVGLSHTVQPNSQKASNPVSDSKVDGECSKNPMEGVKPLSVLEEDLGLAGGQGGGQDISGNSREDITPLGDYQSENNLVEVNVQNASVDSKIGQRRKKIVVKKNKRNLEIIQENMEVESSKVSGEGQDVGRRGCKRPLIDEQDCVRIVEEDITAKLESVQLSESENATIGIRSDDIIHSSEECSRSLFGKIIGQKKANLVGLRRAIGQMWQIKSSVTVKEIKQNFFQFVFAETEDKIKVSKGLNWTFENQLLLLKEWSEGISADHPCFHEVEMWVQGWNIPIHWISYEVGLKLGSAFKKVLDVNVPQGGPLAGKCIRMLVIIDTNKPLLRCTNLQLEQKKIQVLFKYERLVNFCFYCGCLGHTDNNCDERSTDIAEGRILAGRYGNWLKATEISHYASSYYSLNIISDTENTCSSPKPVHQNTIIPQTLTKPPLENLQPEPSRSKDHTSDSQTNSSTPQTSKTIPPQQIQVQNNPSNQDMDTETLSSPELEIVISDQIGRDKCQISQIKFVIKRNHS</sequence>
<keyword evidence="5" id="KW-1185">Reference proteome</keyword>
<dbReference type="PANTHER" id="PTHR31286:SF178">
    <property type="entry name" value="DUF4283 DOMAIN-CONTAINING PROTEIN"/>
    <property type="match status" value="1"/>
</dbReference>
<feature type="domain" description="DUF4283" evidence="2">
    <location>
        <begin position="225"/>
        <end position="307"/>
    </location>
</feature>
<gene>
    <name evidence="4" type="ORF">SHERM_21677</name>
</gene>
<feature type="compositionally biased region" description="Polar residues" evidence="1">
    <location>
        <begin position="495"/>
        <end position="509"/>
    </location>
</feature>
<evidence type="ECO:0000259" key="2">
    <source>
        <dbReference type="Pfam" id="PF14111"/>
    </source>
</evidence>
<feature type="domain" description="Zinc knuckle CX2CX4HX4C" evidence="3">
    <location>
        <begin position="367"/>
        <end position="413"/>
    </location>
</feature>
<feature type="compositionally biased region" description="Polar residues" evidence="1">
    <location>
        <begin position="51"/>
        <end position="65"/>
    </location>
</feature>
<dbReference type="Proteomes" id="UP001153555">
    <property type="component" value="Unassembled WGS sequence"/>
</dbReference>
<evidence type="ECO:0000256" key="1">
    <source>
        <dbReference type="SAM" id="MobiDB-lite"/>
    </source>
</evidence>
<dbReference type="OrthoDB" id="1695837at2759"/>
<accession>A0A9N7RD17</accession>
<dbReference type="PANTHER" id="PTHR31286">
    <property type="entry name" value="GLYCINE-RICH CELL WALL STRUCTURAL PROTEIN 1.8-LIKE"/>
    <property type="match status" value="1"/>
</dbReference>
<feature type="region of interest" description="Disordered" evidence="1">
    <location>
        <begin position="41"/>
        <end position="76"/>
    </location>
</feature>
<evidence type="ECO:0000259" key="3">
    <source>
        <dbReference type="Pfam" id="PF14392"/>
    </source>
</evidence>
<reference evidence="4" key="1">
    <citation type="submission" date="2019-12" db="EMBL/GenBank/DDBJ databases">
        <authorList>
            <person name="Scholes J."/>
        </authorList>
    </citation>
    <scope>NUCLEOTIDE SEQUENCE</scope>
</reference>